<comment type="caution">
    <text evidence="3">The sequence shown here is derived from an EMBL/GenBank/DDBJ whole genome shotgun (WGS) entry which is preliminary data.</text>
</comment>
<dbReference type="InterPro" id="IPR006016">
    <property type="entry name" value="UspA"/>
</dbReference>
<proteinExistence type="inferred from homology"/>
<evidence type="ECO:0000256" key="1">
    <source>
        <dbReference type="ARBA" id="ARBA00008791"/>
    </source>
</evidence>
<reference evidence="3" key="2">
    <citation type="submission" date="2020-09" db="EMBL/GenBank/DDBJ databases">
        <authorList>
            <person name="Sun Q."/>
            <person name="Zhou Y."/>
        </authorList>
    </citation>
    <scope>NUCLEOTIDE SEQUENCE</scope>
    <source>
        <strain evidence="3">CGMCC 1.12160</strain>
    </source>
</reference>
<reference evidence="3" key="1">
    <citation type="journal article" date="2014" name="Int. J. Syst. Evol. Microbiol.">
        <title>Complete genome sequence of Corynebacterium casei LMG S-19264T (=DSM 44701T), isolated from a smear-ripened cheese.</title>
        <authorList>
            <consortium name="US DOE Joint Genome Institute (JGI-PGF)"/>
            <person name="Walter F."/>
            <person name="Albersmeier A."/>
            <person name="Kalinowski J."/>
            <person name="Ruckert C."/>
        </authorList>
    </citation>
    <scope>NUCLEOTIDE SEQUENCE</scope>
    <source>
        <strain evidence="3">CGMCC 1.12160</strain>
    </source>
</reference>
<dbReference type="Gene3D" id="3.40.50.620">
    <property type="entry name" value="HUPs"/>
    <property type="match status" value="2"/>
</dbReference>
<dbReference type="Pfam" id="PF00582">
    <property type="entry name" value="Usp"/>
    <property type="match status" value="2"/>
</dbReference>
<comment type="similarity">
    <text evidence="1">Belongs to the universal stress protein A family.</text>
</comment>
<feature type="domain" description="UspA" evidence="2">
    <location>
        <begin position="161"/>
        <end position="297"/>
    </location>
</feature>
<dbReference type="PANTHER" id="PTHR46268">
    <property type="entry name" value="STRESS RESPONSE PROTEIN NHAX"/>
    <property type="match status" value="1"/>
</dbReference>
<keyword evidence="4" id="KW-1185">Reference proteome</keyword>
<gene>
    <name evidence="3" type="ORF">GCM10011366_29180</name>
</gene>
<dbReference type="EMBL" id="BMEM01000006">
    <property type="protein sequence ID" value="GGF59476.1"/>
    <property type="molecule type" value="Genomic_DNA"/>
</dbReference>
<accession>A0A917BXL7</accession>
<sequence length="303" mass="31830">MGVTDGTQSRRPVVVGADGGRTDGSAVRWAARHAQRTGRPLIVVHASEPEALAAQAVGAGATGITALLEAEKERTDAMAVEVEDLGRELGIVATLELHRGSPVRALLEHDDEAVLIVVGTGRKGALREWVLGTTSLGVAAHARCPVVIVNPEVEVGGLIHNRIGVAIDGSPDSRVAARLAVAYAAAVGTSVVAVNTWYLEVVDGYVVTEPESPEWKALVAEREAMLDEVMQPAREHHPEVEVTLEVRRGSTVQAVLEAAADWDMIVVGSRGLGGVQGRLLGSVSHRLMRQAPCPVIVAGGPRQ</sequence>
<dbReference type="Proteomes" id="UP000605670">
    <property type="component" value="Unassembled WGS sequence"/>
</dbReference>
<dbReference type="SUPFAM" id="SSF52402">
    <property type="entry name" value="Adenine nucleotide alpha hydrolases-like"/>
    <property type="match status" value="2"/>
</dbReference>
<evidence type="ECO:0000259" key="2">
    <source>
        <dbReference type="Pfam" id="PF00582"/>
    </source>
</evidence>
<name>A0A917BXL7_9MICO</name>
<protein>
    <submittedName>
        <fullName evidence="3">Universal stress protein</fullName>
    </submittedName>
</protein>
<dbReference type="AlphaFoldDB" id="A0A917BXL7"/>
<dbReference type="PANTHER" id="PTHR46268:SF6">
    <property type="entry name" value="UNIVERSAL STRESS PROTEIN UP12"/>
    <property type="match status" value="1"/>
</dbReference>
<organism evidence="3 4">
    <name type="scientific">Ornithinimicrobium tianjinense</name>
    <dbReference type="NCBI Taxonomy" id="1195761"/>
    <lineage>
        <taxon>Bacteria</taxon>
        <taxon>Bacillati</taxon>
        <taxon>Actinomycetota</taxon>
        <taxon>Actinomycetes</taxon>
        <taxon>Micrococcales</taxon>
        <taxon>Ornithinimicrobiaceae</taxon>
        <taxon>Ornithinimicrobium</taxon>
    </lineage>
</organism>
<feature type="domain" description="UspA" evidence="2">
    <location>
        <begin position="11"/>
        <end position="149"/>
    </location>
</feature>
<evidence type="ECO:0000313" key="3">
    <source>
        <dbReference type="EMBL" id="GGF59476.1"/>
    </source>
</evidence>
<evidence type="ECO:0000313" key="4">
    <source>
        <dbReference type="Proteomes" id="UP000605670"/>
    </source>
</evidence>
<dbReference type="PRINTS" id="PR01438">
    <property type="entry name" value="UNVRSLSTRESS"/>
</dbReference>
<dbReference type="InterPro" id="IPR014729">
    <property type="entry name" value="Rossmann-like_a/b/a_fold"/>
</dbReference>
<dbReference type="InterPro" id="IPR006015">
    <property type="entry name" value="Universal_stress_UspA"/>
</dbReference>